<name>A0A5Q3Q9R8_9PSEU</name>
<dbReference type="RefSeq" id="WP_154077884.1">
    <property type="nucleotide sequence ID" value="NZ_CP045929.1"/>
</dbReference>
<feature type="transmembrane region" description="Helical" evidence="1">
    <location>
        <begin position="132"/>
        <end position="153"/>
    </location>
</feature>
<keyword evidence="3" id="KW-1185">Reference proteome</keyword>
<evidence type="ECO:0000313" key="2">
    <source>
        <dbReference type="EMBL" id="QGK71308.1"/>
    </source>
</evidence>
<sequence>MRQTHGGSIVRWVLMLPVGVGIILCTVWAVGFHGISVYGERVVDRGVAVAENCEFGGPFHARGFGMWSTCEAEVTWADGTVESREFLRSQLTDADLGRPVEVVERESFRGRGNAPDYEVYRADFLPSSAWGYLLYAPIGLGGALCLVAGHRIWSHLKATTKRPADPARHPR</sequence>
<dbReference type="Pfam" id="PF19873">
    <property type="entry name" value="DUF6346"/>
    <property type="match status" value="1"/>
</dbReference>
<organism evidence="2 3">
    <name type="scientific">Allosaccharopolyspora coralli</name>
    <dbReference type="NCBI Taxonomy" id="2665642"/>
    <lineage>
        <taxon>Bacteria</taxon>
        <taxon>Bacillati</taxon>
        <taxon>Actinomycetota</taxon>
        <taxon>Actinomycetes</taxon>
        <taxon>Pseudonocardiales</taxon>
        <taxon>Pseudonocardiaceae</taxon>
        <taxon>Allosaccharopolyspora</taxon>
    </lineage>
</organism>
<keyword evidence="1" id="KW-1133">Transmembrane helix</keyword>
<dbReference type="AlphaFoldDB" id="A0A5Q3Q9R8"/>
<feature type="transmembrane region" description="Helical" evidence="1">
    <location>
        <begin position="12"/>
        <end position="35"/>
    </location>
</feature>
<dbReference type="Proteomes" id="UP000371041">
    <property type="component" value="Chromosome"/>
</dbReference>
<proteinExistence type="predicted"/>
<keyword evidence="1" id="KW-0472">Membrane</keyword>
<dbReference type="KEGG" id="sace:GIY23_18865"/>
<keyword evidence="1" id="KW-0812">Transmembrane</keyword>
<accession>A0A5Q3Q9R8</accession>
<evidence type="ECO:0000313" key="3">
    <source>
        <dbReference type="Proteomes" id="UP000371041"/>
    </source>
</evidence>
<gene>
    <name evidence="2" type="ORF">GIY23_18865</name>
</gene>
<reference evidence="3" key="1">
    <citation type="submission" date="2019-11" db="EMBL/GenBank/DDBJ databases">
        <title>The complete genome sequence of Saccharopolyspora sp. E2A.</title>
        <authorList>
            <person name="Zhang G."/>
        </authorList>
    </citation>
    <scope>NUCLEOTIDE SEQUENCE [LARGE SCALE GENOMIC DNA]</scope>
    <source>
        <strain evidence="3">E2A</strain>
    </source>
</reference>
<dbReference type="InterPro" id="IPR045927">
    <property type="entry name" value="DUF6346"/>
</dbReference>
<dbReference type="EMBL" id="CP045929">
    <property type="protein sequence ID" value="QGK71308.1"/>
    <property type="molecule type" value="Genomic_DNA"/>
</dbReference>
<evidence type="ECO:0000256" key="1">
    <source>
        <dbReference type="SAM" id="Phobius"/>
    </source>
</evidence>
<evidence type="ECO:0008006" key="4">
    <source>
        <dbReference type="Google" id="ProtNLM"/>
    </source>
</evidence>
<protein>
    <recommendedName>
        <fullName evidence="4">DUF3592 domain-containing protein</fullName>
    </recommendedName>
</protein>